<protein>
    <recommendedName>
        <fullName evidence="3">Secreted protein</fullName>
    </recommendedName>
</protein>
<keyword evidence="1" id="KW-0732">Signal</keyword>
<gene>
    <name evidence="2" type="ORF">Tci_370451</name>
</gene>
<proteinExistence type="predicted"/>
<name>A0A699HD09_TANCI</name>
<evidence type="ECO:0000256" key="1">
    <source>
        <dbReference type="SAM" id="SignalP"/>
    </source>
</evidence>
<organism evidence="2">
    <name type="scientific">Tanacetum cinerariifolium</name>
    <name type="common">Dalmatian daisy</name>
    <name type="synonym">Chrysanthemum cinerariifolium</name>
    <dbReference type="NCBI Taxonomy" id="118510"/>
    <lineage>
        <taxon>Eukaryota</taxon>
        <taxon>Viridiplantae</taxon>
        <taxon>Streptophyta</taxon>
        <taxon>Embryophyta</taxon>
        <taxon>Tracheophyta</taxon>
        <taxon>Spermatophyta</taxon>
        <taxon>Magnoliopsida</taxon>
        <taxon>eudicotyledons</taxon>
        <taxon>Gunneridae</taxon>
        <taxon>Pentapetalae</taxon>
        <taxon>asterids</taxon>
        <taxon>campanulids</taxon>
        <taxon>Asterales</taxon>
        <taxon>Asteraceae</taxon>
        <taxon>Asteroideae</taxon>
        <taxon>Anthemideae</taxon>
        <taxon>Anthemidinae</taxon>
        <taxon>Tanacetum</taxon>
    </lineage>
</organism>
<dbReference type="EMBL" id="BKCJ010143508">
    <property type="protein sequence ID" value="GEX98476.1"/>
    <property type="molecule type" value="Genomic_DNA"/>
</dbReference>
<accession>A0A699HD09</accession>
<feature type="signal peptide" evidence="1">
    <location>
        <begin position="1"/>
        <end position="18"/>
    </location>
</feature>
<feature type="chain" id="PRO_5025635636" description="Secreted protein" evidence="1">
    <location>
        <begin position="19"/>
        <end position="66"/>
    </location>
</feature>
<comment type="caution">
    <text evidence="2">The sequence shown here is derived from an EMBL/GenBank/DDBJ whole genome shotgun (WGS) entry which is preliminary data.</text>
</comment>
<sequence>MTTVASLGVCLVWSLSDGDNGGRVVVVVCVGCDDDDDGVVGDAAVGGRDDGVEVRRVVVEGGDEVV</sequence>
<reference evidence="2" key="1">
    <citation type="journal article" date="2019" name="Sci. Rep.">
        <title>Draft genome of Tanacetum cinerariifolium, the natural source of mosquito coil.</title>
        <authorList>
            <person name="Yamashiro T."/>
            <person name="Shiraishi A."/>
            <person name="Satake H."/>
            <person name="Nakayama K."/>
        </authorList>
    </citation>
    <scope>NUCLEOTIDE SEQUENCE</scope>
</reference>
<evidence type="ECO:0008006" key="3">
    <source>
        <dbReference type="Google" id="ProtNLM"/>
    </source>
</evidence>
<evidence type="ECO:0000313" key="2">
    <source>
        <dbReference type="EMBL" id="GEX98476.1"/>
    </source>
</evidence>
<dbReference type="AlphaFoldDB" id="A0A699HD09"/>